<evidence type="ECO:0000256" key="8">
    <source>
        <dbReference type="ARBA" id="ARBA00022989"/>
    </source>
</evidence>
<reference evidence="15" key="2">
    <citation type="submission" date="2025-08" db="UniProtKB">
        <authorList>
            <consortium name="RefSeq"/>
        </authorList>
    </citation>
    <scope>IDENTIFICATION</scope>
    <source>
        <strain evidence="15">S238N-H82</strain>
        <tissue evidence="15">Testes</tissue>
    </source>
</reference>
<dbReference type="InterPro" id="IPR031481">
    <property type="entry name" value="Glyco_tran_10_N"/>
</dbReference>
<comment type="subcellular location">
    <subcellularLocation>
        <location evidence="11">Golgi apparatus</location>
        <location evidence="11">Golgi stack membrane</location>
        <topology evidence="11">Single-pass type II membrane protein</topology>
    </subcellularLocation>
    <subcellularLocation>
        <location evidence="1">Membrane</location>
        <topology evidence="1">Single-pass membrane protein</topology>
    </subcellularLocation>
</comment>
<organism evidence="14 15">
    <name type="scientific">Branchiostoma floridae</name>
    <name type="common">Florida lancelet</name>
    <name type="synonym">Amphioxus</name>
    <dbReference type="NCBI Taxonomy" id="7739"/>
    <lineage>
        <taxon>Eukaryota</taxon>
        <taxon>Metazoa</taxon>
        <taxon>Chordata</taxon>
        <taxon>Cephalochordata</taxon>
        <taxon>Leptocardii</taxon>
        <taxon>Amphioxiformes</taxon>
        <taxon>Branchiostomatidae</taxon>
        <taxon>Branchiostoma</taxon>
    </lineage>
</organism>
<dbReference type="InterPro" id="IPR001503">
    <property type="entry name" value="Glyco_trans_10"/>
</dbReference>
<reference evidence="14" key="1">
    <citation type="journal article" date="2020" name="Nat. Ecol. Evol.">
        <title>Deeply conserved synteny resolves early events in vertebrate evolution.</title>
        <authorList>
            <person name="Simakov O."/>
            <person name="Marletaz F."/>
            <person name="Yue J.X."/>
            <person name="O'Connell B."/>
            <person name="Jenkins J."/>
            <person name="Brandt A."/>
            <person name="Calef R."/>
            <person name="Tung C.H."/>
            <person name="Huang T.K."/>
            <person name="Schmutz J."/>
            <person name="Satoh N."/>
            <person name="Yu J.K."/>
            <person name="Putnam N.H."/>
            <person name="Green R.E."/>
            <person name="Rokhsar D.S."/>
        </authorList>
    </citation>
    <scope>NUCLEOTIDE SEQUENCE [LARGE SCALE GENOMIC DNA]</scope>
    <source>
        <strain evidence="14">S238N-H82</strain>
    </source>
</reference>
<sequence>MIPRRHKYNIYAISVCTAVFLWFYMTWQRDDIYGVNLYDSTQTPASGVPSRDIMSRCVANIAADPSVDSKAKFYSVWNDSVNGEQFNVDLTKTVVFWTKMWKKHLNVYMPGKEGKLCPTLPQCTFTTNAENIRTADAVIFENSQLPLTYQMSEMPQTRFQHQYWIWLISECPNYLKINLNSYSAVFNWTITYRPDSDVSGAWGSQHLVYKRLKGADLDPNTDYSLGKTKLAVWFISKCSSRAHRILYAQELLKHIHVDIFGKCGRIVCDKQDFQCTVRHIRQYKFYLAFENMKCKQYITEKFWRHALGNNVVPVVLGAPKKDYEYLTPPNSFIHVDDFESPKSLANYLKLLDTDTEMYNQYFKWKTNPPKTIPLDDGVWCNLCRKLLGICPNTRKMYTNLDKWYRGENNDECEPVKNGTYQEVHFDTDDYDH</sequence>
<keyword evidence="5 11" id="KW-0808">Transferase</keyword>
<keyword evidence="9 11" id="KW-0472">Membrane</keyword>
<dbReference type="OMA" id="VSNCANT"/>
<gene>
    <name evidence="15" type="primary">LOC118425677</name>
</gene>
<evidence type="ECO:0000256" key="5">
    <source>
        <dbReference type="ARBA" id="ARBA00022679"/>
    </source>
</evidence>
<dbReference type="Pfam" id="PF17039">
    <property type="entry name" value="Glyco_tran_10_N"/>
    <property type="match status" value="1"/>
</dbReference>
<evidence type="ECO:0000256" key="2">
    <source>
        <dbReference type="ARBA" id="ARBA00004922"/>
    </source>
</evidence>
<keyword evidence="4 11" id="KW-0328">Glycosyltransferase</keyword>
<evidence type="ECO:0000256" key="10">
    <source>
        <dbReference type="ARBA" id="ARBA00023180"/>
    </source>
</evidence>
<dbReference type="AlphaFoldDB" id="A0A9J7LXH6"/>
<dbReference type="InterPro" id="IPR055270">
    <property type="entry name" value="Glyco_tran_10_C"/>
</dbReference>
<keyword evidence="14" id="KW-1185">Reference proteome</keyword>
<dbReference type="OrthoDB" id="427096at2759"/>
<evidence type="ECO:0000259" key="12">
    <source>
        <dbReference type="Pfam" id="PF00852"/>
    </source>
</evidence>
<dbReference type="GO" id="GO:0046920">
    <property type="term" value="F:alpha-(1-&gt;3)-fucosyltransferase activity"/>
    <property type="evidence" value="ECO:0000318"/>
    <property type="project" value="GO_Central"/>
</dbReference>
<dbReference type="FunFam" id="3.40.50.11660:FF:000004">
    <property type="entry name" value="Glycoprotein 3-alpha-L-fucosyltransferase A"/>
    <property type="match status" value="1"/>
</dbReference>
<proteinExistence type="inferred from homology"/>
<dbReference type="Gene3D" id="3.40.50.11660">
    <property type="entry name" value="Glycosyl transferase family 10, C-terminal domain"/>
    <property type="match status" value="1"/>
</dbReference>
<evidence type="ECO:0000256" key="9">
    <source>
        <dbReference type="ARBA" id="ARBA00023136"/>
    </source>
</evidence>
<evidence type="ECO:0000259" key="13">
    <source>
        <dbReference type="Pfam" id="PF17039"/>
    </source>
</evidence>
<dbReference type="RefSeq" id="XP_035690596.1">
    <property type="nucleotide sequence ID" value="XM_035834703.1"/>
</dbReference>
<dbReference type="Pfam" id="PF00852">
    <property type="entry name" value="Glyco_transf_10"/>
    <property type="match status" value="1"/>
</dbReference>
<protein>
    <recommendedName>
        <fullName evidence="11">Fucosyltransferase</fullName>
        <ecNumber evidence="11">2.4.1.-</ecNumber>
    </recommendedName>
</protein>
<evidence type="ECO:0000256" key="1">
    <source>
        <dbReference type="ARBA" id="ARBA00004167"/>
    </source>
</evidence>
<evidence type="ECO:0000256" key="6">
    <source>
        <dbReference type="ARBA" id="ARBA00022692"/>
    </source>
</evidence>
<feature type="domain" description="Fucosyltransferase N-terminal" evidence="13">
    <location>
        <begin position="91"/>
        <end position="200"/>
    </location>
</feature>
<keyword evidence="7" id="KW-0735">Signal-anchor</keyword>
<feature type="transmembrane region" description="Helical" evidence="11">
    <location>
        <begin position="9"/>
        <end position="27"/>
    </location>
</feature>
<evidence type="ECO:0000256" key="7">
    <source>
        <dbReference type="ARBA" id="ARBA00022968"/>
    </source>
</evidence>
<feature type="domain" description="Fucosyltransferase C-terminal" evidence="12">
    <location>
        <begin position="226"/>
        <end position="403"/>
    </location>
</feature>
<evidence type="ECO:0000256" key="4">
    <source>
        <dbReference type="ARBA" id="ARBA00022676"/>
    </source>
</evidence>
<evidence type="ECO:0000313" key="15">
    <source>
        <dbReference type="RefSeq" id="XP_035690596.1"/>
    </source>
</evidence>
<dbReference type="Proteomes" id="UP000001554">
    <property type="component" value="Chromosome 1"/>
</dbReference>
<dbReference type="GeneID" id="118425677"/>
<evidence type="ECO:0000256" key="11">
    <source>
        <dbReference type="RuleBase" id="RU003832"/>
    </source>
</evidence>
<evidence type="ECO:0000256" key="3">
    <source>
        <dbReference type="ARBA" id="ARBA00008919"/>
    </source>
</evidence>
<name>A0A9J7LXH6_BRAFL</name>
<accession>A0A9J7LXH6</accession>
<dbReference type="KEGG" id="bfo:118425677"/>
<dbReference type="EC" id="2.4.1.-" evidence="11"/>
<keyword evidence="8 11" id="KW-1133">Transmembrane helix</keyword>
<comment type="pathway">
    <text evidence="2">Protein modification; protein glycosylation.</text>
</comment>
<dbReference type="GO" id="GO:0032580">
    <property type="term" value="C:Golgi cisterna membrane"/>
    <property type="evidence" value="ECO:0007669"/>
    <property type="project" value="UniProtKB-SubCell"/>
</dbReference>
<keyword evidence="11" id="KW-0333">Golgi apparatus</keyword>
<dbReference type="PANTHER" id="PTHR11929:SF145">
    <property type="entry name" value="ALPHA-(1,3)-FUCOSYLTRANSFERASE FUT-1"/>
    <property type="match status" value="1"/>
</dbReference>
<dbReference type="InterPro" id="IPR038577">
    <property type="entry name" value="GT10-like_C_sf"/>
</dbReference>
<keyword evidence="6 11" id="KW-0812">Transmembrane</keyword>
<keyword evidence="10" id="KW-0325">Glycoprotein</keyword>
<comment type="similarity">
    <text evidence="3 11">Belongs to the glycosyltransferase 10 family.</text>
</comment>
<dbReference type="SUPFAM" id="SSF53756">
    <property type="entry name" value="UDP-Glycosyltransferase/glycogen phosphorylase"/>
    <property type="match status" value="1"/>
</dbReference>
<dbReference type="PANTHER" id="PTHR11929">
    <property type="entry name" value="ALPHA- 1,3 -FUCOSYLTRANSFERASE"/>
    <property type="match status" value="1"/>
</dbReference>
<evidence type="ECO:0000313" key="14">
    <source>
        <dbReference type="Proteomes" id="UP000001554"/>
    </source>
</evidence>